<reference evidence="1" key="2">
    <citation type="journal article" date="2015" name="Fish Shellfish Immunol.">
        <title>Early steps in the European eel (Anguilla anguilla)-Vibrio vulnificus interaction in the gills: Role of the RtxA13 toxin.</title>
        <authorList>
            <person name="Callol A."/>
            <person name="Pajuelo D."/>
            <person name="Ebbesson L."/>
            <person name="Teles M."/>
            <person name="MacKenzie S."/>
            <person name="Amaro C."/>
        </authorList>
    </citation>
    <scope>NUCLEOTIDE SEQUENCE</scope>
</reference>
<sequence>MGTHLLRNMAKLCHH</sequence>
<accession>A0A0E9ULR3</accession>
<dbReference type="EMBL" id="GBXM01041813">
    <property type="protein sequence ID" value="JAH66764.1"/>
    <property type="molecule type" value="Transcribed_RNA"/>
</dbReference>
<evidence type="ECO:0000313" key="1">
    <source>
        <dbReference type="EMBL" id="JAH66764.1"/>
    </source>
</evidence>
<reference evidence="1" key="1">
    <citation type="submission" date="2014-11" db="EMBL/GenBank/DDBJ databases">
        <authorList>
            <person name="Amaro Gonzalez C."/>
        </authorList>
    </citation>
    <scope>NUCLEOTIDE SEQUENCE</scope>
</reference>
<name>A0A0E9ULR3_ANGAN</name>
<proteinExistence type="predicted"/>
<protein>
    <submittedName>
        <fullName evidence="1">Uncharacterized protein</fullName>
    </submittedName>
</protein>
<organism evidence="1">
    <name type="scientific">Anguilla anguilla</name>
    <name type="common">European freshwater eel</name>
    <name type="synonym">Muraena anguilla</name>
    <dbReference type="NCBI Taxonomy" id="7936"/>
    <lineage>
        <taxon>Eukaryota</taxon>
        <taxon>Metazoa</taxon>
        <taxon>Chordata</taxon>
        <taxon>Craniata</taxon>
        <taxon>Vertebrata</taxon>
        <taxon>Euteleostomi</taxon>
        <taxon>Actinopterygii</taxon>
        <taxon>Neopterygii</taxon>
        <taxon>Teleostei</taxon>
        <taxon>Anguilliformes</taxon>
        <taxon>Anguillidae</taxon>
        <taxon>Anguilla</taxon>
    </lineage>
</organism>